<reference evidence="1 2" key="1">
    <citation type="submission" date="2019-09" db="EMBL/GenBank/DDBJ databases">
        <authorList>
            <person name="Ou C."/>
        </authorList>
    </citation>
    <scope>NUCLEOTIDE SEQUENCE [LARGE SCALE GENOMIC DNA]</scope>
    <source>
        <strain evidence="1">S2</strain>
        <tissue evidence="1">Leaf</tissue>
    </source>
</reference>
<keyword evidence="2" id="KW-1185">Reference proteome</keyword>
<accession>A0A5N5G562</accession>
<name>A0A5N5G562_9ROSA</name>
<organism evidence="1 2">
    <name type="scientific">Pyrus ussuriensis x Pyrus communis</name>
    <dbReference type="NCBI Taxonomy" id="2448454"/>
    <lineage>
        <taxon>Eukaryota</taxon>
        <taxon>Viridiplantae</taxon>
        <taxon>Streptophyta</taxon>
        <taxon>Embryophyta</taxon>
        <taxon>Tracheophyta</taxon>
        <taxon>Spermatophyta</taxon>
        <taxon>Magnoliopsida</taxon>
        <taxon>eudicotyledons</taxon>
        <taxon>Gunneridae</taxon>
        <taxon>Pentapetalae</taxon>
        <taxon>rosids</taxon>
        <taxon>fabids</taxon>
        <taxon>Rosales</taxon>
        <taxon>Rosaceae</taxon>
        <taxon>Amygdaloideae</taxon>
        <taxon>Maleae</taxon>
        <taxon>Pyrus</taxon>
    </lineage>
</organism>
<dbReference type="Proteomes" id="UP000327157">
    <property type="component" value="Chromosome 14"/>
</dbReference>
<evidence type="ECO:0000313" key="1">
    <source>
        <dbReference type="EMBL" id="KAB2608562.1"/>
    </source>
</evidence>
<proteinExistence type="predicted"/>
<reference evidence="2" key="2">
    <citation type="submission" date="2019-10" db="EMBL/GenBank/DDBJ databases">
        <title>A de novo genome assembly of a pear dwarfing rootstock.</title>
        <authorList>
            <person name="Wang F."/>
            <person name="Wang J."/>
            <person name="Li S."/>
            <person name="Zhang Y."/>
            <person name="Fang M."/>
            <person name="Ma L."/>
            <person name="Zhao Y."/>
            <person name="Jiang S."/>
        </authorList>
    </citation>
    <scope>NUCLEOTIDE SEQUENCE [LARGE SCALE GENOMIC DNA]</scope>
</reference>
<protein>
    <submittedName>
        <fullName evidence="1">Uncharacterized protein</fullName>
    </submittedName>
</protein>
<dbReference type="AlphaFoldDB" id="A0A5N5G562"/>
<reference evidence="1 2" key="3">
    <citation type="submission" date="2019-11" db="EMBL/GenBank/DDBJ databases">
        <title>A de novo genome assembly of a pear dwarfing rootstock.</title>
        <authorList>
            <person name="Wang F."/>
            <person name="Wang J."/>
            <person name="Li S."/>
            <person name="Zhang Y."/>
            <person name="Fang M."/>
            <person name="Ma L."/>
            <person name="Zhao Y."/>
            <person name="Jiang S."/>
        </authorList>
    </citation>
    <scope>NUCLEOTIDE SEQUENCE [LARGE SCALE GENOMIC DNA]</scope>
    <source>
        <strain evidence="1">S2</strain>
        <tissue evidence="1">Leaf</tissue>
    </source>
</reference>
<gene>
    <name evidence="1" type="ORF">D8674_011730</name>
</gene>
<evidence type="ECO:0000313" key="2">
    <source>
        <dbReference type="Proteomes" id="UP000327157"/>
    </source>
</evidence>
<sequence length="92" mass="10528">MTSLRPPEGEAKMDLKSFGRNFKSIIPMQTEGSFKNKILGIVKTMKSYPKWAMEDDISILGMENLKSLVLRERVVDIHFAAKVKEQIYIVLP</sequence>
<comment type="caution">
    <text evidence="1">The sequence shown here is derived from an EMBL/GenBank/DDBJ whole genome shotgun (WGS) entry which is preliminary data.</text>
</comment>
<dbReference type="EMBL" id="SMOL01000553">
    <property type="protein sequence ID" value="KAB2608562.1"/>
    <property type="molecule type" value="Genomic_DNA"/>
</dbReference>